<proteinExistence type="predicted"/>
<dbReference type="AlphaFoldDB" id="A0A7W9J1P0"/>
<dbReference type="RefSeq" id="WP_184793826.1">
    <property type="nucleotide sequence ID" value="NZ_JACHMY010000001.1"/>
</dbReference>
<dbReference type="Proteomes" id="UP000549971">
    <property type="component" value="Unassembled WGS sequence"/>
</dbReference>
<keyword evidence="2" id="KW-1185">Reference proteome</keyword>
<name>A0A7W9J1P0_9ACTN</name>
<accession>A0A7W9J1P0</accession>
<evidence type="ECO:0000313" key="2">
    <source>
        <dbReference type="Proteomes" id="UP000549971"/>
    </source>
</evidence>
<sequence length="85" mass="9538">MDEPNIETTPSLRGFLELYAAGFVEREEMLSAVASWPFEDEKTDPEPADQDNTLAVVSAARILGQLSREDIEEIQRRLEGPPNFS</sequence>
<gene>
    <name evidence="1" type="ORF">HDA39_000740</name>
</gene>
<comment type="caution">
    <text evidence="1">The sequence shown here is derived from an EMBL/GenBank/DDBJ whole genome shotgun (WGS) entry which is preliminary data.</text>
</comment>
<reference evidence="1 2" key="1">
    <citation type="submission" date="2020-08" db="EMBL/GenBank/DDBJ databases">
        <title>Sequencing the genomes of 1000 actinobacteria strains.</title>
        <authorList>
            <person name="Klenk H.-P."/>
        </authorList>
    </citation>
    <scope>NUCLEOTIDE SEQUENCE [LARGE SCALE GENOMIC DNA]</scope>
    <source>
        <strain evidence="1 2">DSM 28967</strain>
    </source>
</reference>
<organism evidence="1 2">
    <name type="scientific">Kribbella italica</name>
    <dbReference type="NCBI Taxonomy" id="1540520"/>
    <lineage>
        <taxon>Bacteria</taxon>
        <taxon>Bacillati</taxon>
        <taxon>Actinomycetota</taxon>
        <taxon>Actinomycetes</taxon>
        <taxon>Propionibacteriales</taxon>
        <taxon>Kribbellaceae</taxon>
        <taxon>Kribbella</taxon>
    </lineage>
</organism>
<evidence type="ECO:0000313" key="1">
    <source>
        <dbReference type="EMBL" id="MBB5834006.1"/>
    </source>
</evidence>
<protein>
    <submittedName>
        <fullName evidence="1">Uncharacterized protein</fullName>
    </submittedName>
</protein>
<dbReference type="EMBL" id="JACHMY010000001">
    <property type="protein sequence ID" value="MBB5834006.1"/>
    <property type="molecule type" value="Genomic_DNA"/>
</dbReference>